<protein>
    <submittedName>
        <fullName evidence="3">DUF4126 domain-containing protein</fullName>
    </submittedName>
</protein>
<dbReference type="EMBL" id="CP027666">
    <property type="protein sequence ID" value="AVO33866.1"/>
    <property type="molecule type" value="Genomic_DNA"/>
</dbReference>
<keyword evidence="1" id="KW-0472">Membrane</keyword>
<name>A0A2S0MDH4_9BURK</name>
<reference evidence="3 4" key="1">
    <citation type="submission" date="2018-03" db="EMBL/GenBank/DDBJ databases">
        <title>Genome sequencing of Ottowia sp.</title>
        <authorList>
            <person name="Kim S.-J."/>
            <person name="Heo J."/>
            <person name="Kwon S.-W."/>
        </authorList>
    </citation>
    <scope>NUCLEOTIDE SEQUENCE [LARGE SCALE GENOMIC DNA]</scope>
    <source>
        <strain evidence="3 4">KADR8-3</strain>
    </source>
</reference>
<dbReference type="Proteomes" id="UP000239709">
    <property type="component" value="Chromosome"/>
</dbReference>
<feature type="transmembrane region" description="Helical" evidence="1">
    <location>
        <begin position="125"/>
        <end position="145"/>
    </location>
</feature>
<dbReference type="OrthoDB" id="181455at2"/>
<dbReference type="RefSeq" id="WP_106702422.1">
    <property type="nucleotide sequence ID" value="NZ_CP027666.1"/>
</dbReference>
<keyword evidence="1" id="KW-1133">Transmembrane helix</keyword>
<dbReference type="Pfam" id="PF13548">
    <property type="entry name" value="DUF4126"/>
    <property type="match status" value="1"/>
</dbReference>
<feature type="domain" description="DUF4126" evidence="2">
    <location>
        <begin position="55"/>
        <end position="225"/>
    </location>
</feature>
<sequence>MSDWLQSVVQWLHGIGIHPTTDAAVAVGSAVGQAGAAVGGAVAPVVAKMDMPSLLALAAALGWASGFRLYAVVFLVGAMGYVGWIPLPEGLKLLTHPAVLAASGFMLLVEFFADKIPWVDSVWDTVNSVIRILGGALLAAGVFGADSGTMGLVAGLLGGSLAATSFATKATTRAAINTSPEPFSNWLASFFEDGLAVAVVWLATQYPVTFGVVLAVMLLVSVLLLVVLYKFLRAVVRKMRAFFASGAVAPAQSEAACR</sequence>
<accession>A0A2S0MDH4</accession>
<dbReference type="AlphaFoldDB" id="A0A2S0MDH4"/>
<evidence type="ECO:0000256" key="1">
    <source>
        <dbReference type="SAM" id="Phobius"/>
    </source>
</evidence>
<dbReference type="KEGG" id="otk:C6570_06080"/>
<feature type="transmembrane region" description="Helical" evidence="1">
    <location>
        <begin position="210"/>
        <end position="232"/>
    </location>
</feature>
<evidence type="ECO:0000313" key="3">
    <source>
        <dbReference type="EMBL" id="AVO33866.1"/>
    </source>
</evidence>
<feature type="transmembrane region" description="Helical" evidence="1">
    <location>
        <begin position="54"/>
        <end position="82"/>
    </location>
</feature>
<organism evidence="3 4">
    <name type="scientific">Ottowia oryzae</name>
    <dbReference type="NCBI Taxonomy" id="2109914"/>
    <lineage>
        <taxon>Bacteria</taxon>
        <taxon>Pseudomonadati</taxon>
        <taxon>Pseudomonadota</taxon>
        <taxon>Betaproteobacteria</taxon>
        <taxon>Burkholderiales</taxon>
        <taxon>Comamonadaceae</taxon>
        <taxon>Ottowia</taxon>
    </lineage>
</organism>
<keyword evidence="1" id="KW-0812">Transmembrane</keyword>
<dbReference type="InterPro" id="IPR025196">
    <property type="entry name" value="DUF4126"/>
</dbReference>
<evidence type="ECO:0000313" key="4">
    <source>
        <dbReference type="Proteomes" id="UP000239709"/>
    </source>
</evidence>
<feature type="transmembrane region" description="Helical" evidence="1">
    <location>
        <begin position="94"/>
        <end position="113"/>
    </location>
</feature>
<proteinExistence type="predicted"/>
<feature type="transmembrane region" description="Helical" evidence="1">
    <location>
        <begin position="23"/>
        <end position="47"/>
    </location>
</feature>
<evidence type="ECO:0000259" key="2">
    <source>
        <dbReference type="Pfam" id="PF13548"/>
    </source>
</evidence>
<gene>
    <name evidence="3" type="ORF">C6570_06080</name>
</gene>
<keyword evidence="4" id="KW-1185">Reference proteome</keyword>